<dbReference type="AlphaFoldDB" id="A0A4V2Z1F4"/>
<keyword evidence="4" id="KW-1185">Reference proteome</keyword>
<gene>
    <name evidence="3" type="ORF">E0F98_08520</name>
</gene>
<dbReference type="Proteomes" id="UP000294597">
    <property type="component" value="Unassembled WGS sequence"/>
</dbReference>
<organism evidence="3 4">
    <name type="scientific">Flavobacterium hiemivividum</name>
    <dbReference type="NCBI Taxonomy" id="2541734"/>
    <lineage>
        <taxon>Bacteria</taxon>
        <taxon>Pseudomonadati</taxon>
        <taxon>Bacteroidota</taxon>
        <taxon>Flavobacteriia</taxon>
        <taxon>Flavobacteriales</taxon>
        <taxon>Flavobacteriaceae</taxon>
        <taxon>Flavobacterium</taxon>
    </lineage>
</organism>
<dbReference type="EMBL" id="SMFO01000004">
    <property type="protein sequence ID" value="TDE04678.1"/>
    <property type="molecule type" value="Genomic_DNA"/>
</dbReference>
<feature type="chain" id="PRO_5020827749" evidence="1">
    <location>
        <begin position="20"/>
        <end position="277"/>
    </location>
</feature>
<dbReference type="InterPro" id="IPR021255">
    <property type="entry name" value="DUF2807"/>
</dbReference>
<comment type="caution">
    <text evidence="3">The sequence shown here is derived from an EMBL/GenBank/DDBJ whole genome shotgun (WGS) entry which is preliminary data.</text>
</comment>
<dbReference type="Pfam" id="PF10988">
    <property type="entry name" value="DUF2807"/>
    <property type="match status" value="1"/>
</dbReference>
<evidence type="ECO:0000313" key="3">
    <source>
        <dbReference type="EMBL" id="TDE04678.1"/>
    </source>
</evidence>
<evidence type="ECO:0000259" key="2">
    <source>
        <dbReference type="Pfam" id="PF10988"/>
    </source>
</evidence>
<evidence type="ECO:0000313" key="4">
    <source>
        <dbReference type="Proteomes" id="UP000294597"/>
    </source>
</evidence>
<proteinExistence type="predicted"/>
<sequence length="277" mass="30931">MKKYTVIILLIFSTTLTFAQKKDKIKGSKKVTTELREVGNFETIIVEDNIEVYLEKGETTGIKVEADSNLHEFISMELKDKTLRFFTTIEPIKFKKLVVKITYTSDLKSVSSRNDAIVNAIQEVQIDSIAFKSIDNSKLFLNINTKNFVLEAIDKSQVELNAKSEKIKISLSGNAELKALINGPEMICDLYQKAQANIEGAVPTAVIRLDNNSSFKGNKLTIKDLELVTESASSAIVNAETSISISAKSKSQVQLYGNAKIEMKKFTEEAKLFKKDK</sequence>
<feature type="signal peptide" evidence="1">
    <location>
        <begin position="1"/>
        <end position="19"/>
    </location>
</feature>
<feature type="domain" description="Putative auto-transporter adhesin head GIN" evidence="2">
    <location>
        <begin position="40"/>
        <end position="259"/>
    </location>
</feature>
<keyword evidence="1" id="KW-0732">Signal</keyword>
<evidence type="ECO:0000256" key="1">
    <source>
        <dbReference type="SAM" id="SignalP"/>
    </source>
</evidence>
<accession>A0A4V2Z1F4</accession>
<dbReference type="RefSeq" id="WP_132110435.1">
    <property type="nucleotide sequence ID" value="NZ_SMFO01000004.1"/>
</dbReference>
<protein>
    <submittedName>
        <fullName evidence="3">DUF2807 domain-containing protein</fullName>
    </submittedName>
</protein>
<reference evidence="3 4" key="1">
    <citation type="submission" date="2019-03" db="EMBL/GenBank/DDBJ databases">
        <title>Flavobacterium TSA-D2 sp. nov., isolated from arctic soil.</title>
        <authorList>
            <person name="Chaudhary D.K."/>
        </authorList>
    </citation>
    <scope>NUCLEOTIDE SEQUENCE [LARGE SCALE GENOMIC DNA]</scope>
    <source>
        <strain evidence="3 4">TSA-D2</strain>
    </source>
</reference>
<name>A0A4V2Z1F4_9FLAO</name>
<dbReference type="Gene3D" id="2.160.20.120">
    <property type="match status" value="1"/>
</dbReference>